<dbReference type="PROSITE" id="PS52004">
    <property type="entry name" value="KS3_2"/>
    <property type="match status" value="1"/>
</dbReference>
<dbReference type="GO" id="GO:0006633">
    <property type="term" value="P:fatty acid biosynthetic process"/>
    <property type="evidence" value="ECO:0007669"/>
    <property type="project" value="TreeGrafter"/>
</dbReference>
<dbReference type="EMBL" id="BARV01002637">
    <property type="protein sequence ID" value="GAH94409.1"/>
    <property type="molecule type" value="Genomic_DNA"/>
</dbReference>
<dbReference type="GO" id="GO:0005829">
    <property type="term" value="C:cytosol"/>
    <property type="evidence" value="ECO:0007669"/>
    <property type="project" value="TreeGrafter"/>
</dbReference>
<sequence length="312" mass="33179">MNHKRRVVVTGIGAVTPLATGAEQSWQALCQGKSGIARITKFDPTGFKTQIAAELKDFHPEDFLDRKKIRRTDPFIHYALVATRIALDDSGLIINDSNADRVGIVVGTCIGGMTTYEKNLFTLREEGPDKVSPFFIPGFIPNMAAGEISIVFGAKGASECVVTACASGSHAIGDAFRLIQYGGADAVIAGGSDAYILPVGIAGLSKMGAISRRNDEPERASRPFDKNRDGFVIGEGAGIVILEEMESAIKRGGKIYAELVGYGSNIDGFHITEPDWGNQAKCIKLALSEAAISAGDIDYINAHGTSTILNDI</sequence>
<organism evidence="4">
    <name type="scientific">marine sediment metagenome</name>
    <dbReference type="NCBI Taxonomy" id="412755"/>
    <lineage>
        <taxon>unclassified sequences</taxon>
        <taxon>metagenomes</taxon>
        <taxon>ecological metagenomes</taxon>
    </lineage>
</organism>
<dbReference type="InterPro" id="IPR014030">
    <property type="entry name" value="Ketoacyl_synth_N"/>
</dbReference>
<dbReference type="InterPro" id="IPR020841">
    <property type="entry name" value="PKS_Beta-ketoAc_synthase_dom"/>
</dbReference>
<evidence type="ECO:0000256" key="2">
    <source>
        <dbReference type="ARBA" id="ARBA00022679"/>
    </source>
</evidence>
<evidence type="ECO:0000259" key="3">
    <source>
        <dbReference type="PROSITE" id="PS52004"/>
    </source>
</evidence>
<dbReference type="PANTHER" id="PTHR11712:SF336">
    <property type="entry name" value="3-OXOACYL-[ACYL-CARRIER-PROTEIN] SYNTHASE, MITOCHONDRIAL"/>
    <property type="match status" value="1"/>
</dbReference>
<dbReference type="SUPFAM" id="SSF53901">
    <property type="entry name" value="Thiolase-like"/>
    <property type="match status" value="2"/>
</dbReference>
<proteinExistence type="inferred from homology"/>
<evidence type="ECO:0000313" key="4">
    <source>
        <dbReference type="EMBL" id="GAH94409.1"/>
    </source>
</evidence>
<dbReference type="PANTHER" id="PTHR11712">
    <property type="entry name" value="POLYKETIDE SYNTHASE-RELATED"/>
    <property type="match status" value="1"/>
</dbReference>
<dbReference type="Gene3D" id="3.40.47.10">
    <property type="match status" value="1"/>
</dbReference>
<keyword evidence="2" id="KW-0808">Transferase</keyword>
<dbReference type="CDD" id="cd00834">
    <property type="entry name" value="KAS_I_II"/>
    <property type="match status" value="1"/>
</dbReference>
<dbReference type="InterPro" id="IPR016039">
    <property type="entry name" value="Thiolase-like"/>
</dbReference>
<feature type="non-terminal residue" evidence="4">
    <location>
        <position position="312"/>
    </location>
</feature>
<dbReference type="AlphaFoldDB" id="X1KW70"/>
<dbReference type="Pfam" id="PF02801">
    <property type="entry name" value="Ketoacyl-synt_C"/>
    <property type="match status" value="1"/>
</dbReference>
<dbReference type="GO" id="GO:0004315">
    <property type="term" value="F:3-oxoacyl-[acyl-carrier-protein] synthase activity"/>
    <property type="evidence" value="ECO:0007669"/>
    <property type="project" value="TreeGrafter"/>
</dbReference>
<comment type="caution">
    <text evidence="4">The sequence shown here is derived from an EMBL/GenBank/DDBJ whole genome shotgun (WGS) entry which is preliminary data.</text>
</comment>
<dbReference type="InterPro" id="IPR000794">
    <property type="entry name" value="Beta-ketoacyl_synthase"/>
</dbReference>
<dbReference type="SMART" id="SM00825">
    <property type="entry name" value="PKS_KS"/>
    <property type="match status" value="1"/>
</dbReference>
<dbReference type="Pfam" id="PF00109">
    <property type="entry name" value="ketoacyl-synt"/>
    <property type="match status" value="1"/>
</dbReference>
<feature type="domain" description="Ketosynthase family 3 (KS3)" evidence="3">
    <location>
        <begin position="4"/>
        <end position="312"/>
    </location>
</feature>
<dbReference type="NCBIfam" id="NF005589">
    <property type="entry name" value="PRK07314.1"/>
    <property type="match status" value="1"/>
</dbReference>
<name>X1KW70_9ZZZZ</name>
<accession>X1KW70</accession>
<dbReference type="InterPro" id="IPR014031">
    <property type="entry name" value="Ketoacyl_synth_C"/>
</dbReference>
<comment type="similarity">
    <text evidence="1">Belongs to the thiolase-like superfamily. Beta-ketoacyl-ACP synthases family.</text>
</comment>
<dbReference type="FunFam" id="3.40.47.10:FF:000018">
    <property type="entry name" value="3-oxoacyl-[acyl-carrier-protein] synthase 2"/>
    <property type="match status" value="1"/>
</dbReference>
<gene>
    <name evidence="4" type="ORF">S06H3_06711</name>
</gene>
<evidence type="ECO:0000256" key="1">
    <source>
        <dbReference type="ARBA" id="ARBA00008467"/>
    </source>
</evidence>
<protein>
    <recommendedName>
        <fullName evidence="3">Ketosynthase family 3 (KS3) domain-containing protein</fullName>
    </recommendedName>
</protein>
<reference evidence="4" key="1">
    <citation type="journal article" date="2014" name="Front. Microbiol.">
        <title>High frequency of phylogenetically diverse reductive dehalogenase-homologous genes in deep subseafloor sedimentary metagenomes.</title>
        <authorList>
            <person name="Kawai M."/>
            <person name="Futagami T."/>
            <person name="Toyoda A."/>
            <person name="Takaki Y."/>
            <person name="Nishi S."/>
            <person name="Hori S."/>
            <person name="Arai W."/>
            <person name="Tsubouchi T."/>
            <person name="Morono Y."/>
            <person name="Uchiyama I."/>
            <person name="Ito T."/>
            <person name="Fujiyama A."/>
            <person name="Inagaki F."/>
            <person name="Takami H."/>
        </authorList>
    </citation>
    <scope>NUCLEOTIDE SEQUENCE</scope>
    <source>
        <strain evidence="4">Expedition CK06-06</strain>
    </source>
</reference>